<keyword evidence="1" id="KW-0479">Metal-binding</keyword>
<protein>
    <recommendedName>
        <fullName evidence="2">RING-type domain-containing protein</fullName>
    </recommendedName>
</protein>
<accession>A0AAP0PJD1</accession>
<name>A0AAP0PJD1_9MAGN</name>
<dbReference type="InterPro" id="IPR033276">
    <property type="entry name" value="BB"/>
</dbReference>
<dbReference type="GO" id="GO:0004842">
    <property type="term" value="F:ubiquitin-protein transferase activity"/>
    <property type="evidence" value="ECO:0007669"/>
    <property type="project" value="InterPro"/>
</dbReference>
<evidence type="ECO:0000256" key="1">
    <source>
        <dbReference type="PROSITE-ProRule" id="PRU00175"/>
    </source>
</evidence>
<gene>
    <name evidence="3" type="ORF">Syun_012915</name>
</gene>
<dbReference type="SUPFAM" id="SSF57850">
    <property type="entry name" value="RING/U-box"/>
    <property type="match status" value="1"/>
</dbReference>
<dbReference type="Pfam" id="PF13639">
    <property type="entry name" value="zf-RING_2"/>
    <property type="match status" value="1"/>
</dbReference>
<dbReference type="EMBL" id="JBBNAF010000005">
    <property type="protein sequence ID" value="KAK9143515.1"/>
    <property type="molecule type" value="Genomic_DNA"/>
</dbReference>
<keyword evidence="1" id="KW-0862">Zinc</keyword>
<dbReference type="AlphaFoldDB" id="A0AAP0PJD1"/>
<dbReference type="InterPro" id="IPR013083">
    <property type="entry name" value="Znf_RING/FYVE/PHD"/>
</dbReference>
<dbReference type="PANTHER" id="PTHR46400:SF11">
    <property type="entry name" value="OS04G0571200 PROTEIN"/>
    <property type="match status" value="1"/>
</dbReference>
<dbReference type="PANTHER" id="PTHR46400">
    <property type="entry name" value="RING/U-BOX SUPERFAMILY PROTEIN"/>
    <property type="match status" value="1"/>
</dbReference>
<dbReference type="PROSITE" id="PS50089">
    <property type="entry name" value="ZF_RING_2"/>
    <property type="match status" value="1"/>
</dbReference>
<dbReference type="GO" id="GO:0016567">
    <property type="term" value="P:protein ubiquitination"/>
    <property type="evidence" value="ECO:0007669"/>
    <property type="project" value="InterPro"/>
</dbReference>
<organism evidence="3 4">
    <name type="scientific">Stephania yunnanensis</name>
    <dbReference type="NCBI Taxonomy" id="152371"/>
    <lineage>
        <taxon>Eukaryota</taxon>
        <taxon>Viridiplantae</taxon>
        <taxon>Streptophyta</taxon>
        <taxon>Embryophyta</taxon>
        <taxon>Tracheophyta</taxon>
        <taxon>Spermatophyta</taxon>
        <taxon>Magnoliopsida</taxon>
        <taxon>Ranunculales</taxon>
        <taxon>Menispermaceae</taxon>
        <taxon>Menispermoideae</taxon>
        <taxon>Cissampelideae</taxon>
        <taxon>Stephania</taxon>
    </lineage>
</organism>
<reference evidence="3 4" key="1">
    <citation type="submission" date="2024-01" db="EMBL/GenBank/DDBJ databases">
        <title>Genome assemblies of Stephania.</title>
        <authorList>
            <person name="Yang L."/>
        </authorList>
    </citation>
    <scope>NUCLEOTIDE SEQUENCE [LARGE SCALE GENOMIC DNA]</scope>
    <source>
        <strain evidence="3">YNDBR</strain>
        <tissue evidence="3">Leaf</tissue>
    </source>
</reference>
<sequence>MRAITESPGSHQVEVHYVNTGLSGFIEGNFEGFLLDHGDLSPEEVLLQQEIVYESLRTNSGINGGIASVSTGSNVNQSDDLTQVVVKAGESSEVIKSQLELDEALAMHLQDLENQLENASLDDDVRREAVNREVNRSETSRQAVTEDNIDPDNMTYEQLQSLGEAVGVESRGLSDELISYLPSFKYKTGLFSKKEKFDDCVICCAQYKNRDMITTLPCKHQYHSECIRKWLKLNKTCPVCTTEVFGS</sequence>
<evidence type="ECO:0000259" key="2">
    <source>
        <dbReference type="PROSITE" id="PS50089"/>
    </source>
</evidence>
<dbReference type="Gene3D" id="3.30.40.10">
    <property type="entry name" value="Zinc/RING finger domain, C3HC4 (zinc finger)"/>
    <property type="match status" value="1"/>
</dbReference>
<keyword evidence="4" id="KW-1185">Reference proteome</keyword>
<dbReference type="GO" id="GO:0046621">
    <property type="term" value="P:negative regulation of organ growth"/>
    <property type="evidence" value="ECO:0007669"/>
    <property type="project" value="InterPro"/>
</dbReference>
<keyword evidence="1" id="KW-0863">Zinc-finger</keyword>
<dbReference type="FunFam" id="3.30.40.10:FF:000226">
    <property type="entry name" value="E3 ubiquitin ligase BIG BROTHER"/>
    <property type="match status" value="1"/>
</dbReference>
<dbReference type="InterPro" id="IPR001841">
    <property type="entry name" value="Znf_RING"/>
</dbReference>
<proteinExistence type="predicted"/>
<evidence type="ECO:0000313" key="3">
    <source>
        <dbReference type="EMBL" id="KAK9143515.1"/>
    </source>
</evidence>
<dbReference type="Proteomes" id="UP001420932">
    <property type="component" value="Unassembled WGS sequence"/>
</dbReference>
<dbReference type="SMART" id="SM00184">
    <property type="entry name" value="RING"/>
    <property type="match status" value="1"/>
</dbReference>
<dbReference type="GO" id="GO:0008270">
    <property type="term" value="F:zinc ion binding"/>
    <property type="evidence" value="ECO:0007669"/>
    <property type="project" value="UniProtKB-KW"/>
</dbReference>
<comment type="caution">
    <text evidence="3">The sequence shown here is derived from an EMBL/GenBank/DDBJ whole genome shotgun (WGS) entry which is preliminary data.</text>
</comment>
<evidence type="ECO:0000313" key="4">
    <source>
        <dbReference type="Proteomes" id="UP001420932"/>
    </source>
</evidence>
<dbReference type="GO" id="GO:0031624">
    <property type="term" value="F:ubiquitin conjugating enzyme binding"/>
    <property type="evidence" value="ECO:0007669"/>
    <property type="project" value="TreeGrafter"/>
</dbReference>
<feature type="domain" description="RING-type" evidence="2">
    <location>
        <begin position="200"/>
        <end position="241"/>
    </location>
</feature>